<protein>
    <submittedName>
        <fullName evidence="2">Uncharacterized protein</fullName>
    </submittedName>
</protein>
<keyword evidence="1" id="KW-0812">Transmembrane</keyword>
<accession>A0A0H3UAE8</accession>
<feature type="transmembrane region" description="Helical" evidence="1">
    <location>
        <begin position="12"/>
        <end position="34"/>
    </location>
</feature>
<reference evidence="2" key="1">
    <citation type="submission" date="2013-08" db="EMBL/GenBank/DDBJ databases">
        <title>Comparison of modified E. coli strains.</title>
        <authorList>
            <person name="Juergensen J."/>
            <person name="Bonge A."/>
            <person name="Streit W.R."/>
        </authorList>
    </citation>
    <scope>NUCLEOTIDE SEQUENCE</scope>
</reference>
<name>A0A0H3UAE8_9BACT</name>
<proteinExistence type="predicted"/>
<keyword evidence="1" id="KW-1133">Transmembrane helix</keyword>
<evidence type="ECO:0000313" key="2">
    <source>
        <dbReference type="EMBL" id="AIF26502.1"/>
    </source>
</evidence>
<organism evidence="2">
    <name type="scientific">uncultured bacterium fosmid pJB39A3</name>
    <dbReference type="NCBI Taxonomy" id="1478063"/>
    <lineage>
        <taxon>Bacteria</taxon>
        <taxon>environmental samples</taxon>
    </lineage>
</organism>
<evidence type="ECO:0000256" key="1">
    <source>
        <dbReference type="SAM" id="Phobius"/>
    </source>
</evidence>
<sequence>MDNNTEKLKKSAAFTIVWIAILLIAIGGATYAWFTFSAHTNVDPIGGAIGSGGVELLISDSENGEFSNYADIIVNGSTENLKPVSTADLQRWSTAVSNSNTGISNKFKDVTDNVDEYSMYGSLFLKASGGSCDVYFNRDYLSMGTDDQLIAASRLGMVTITNEQGELRRIFSLESLCNTGNATERYTMSETGVVVSDTDGSGNAVTVQDPAEEISQYTGYIESDEAFPGEKPICRLEDGEVVRVDYRIYMEGCDPNCFNDAQDRNIDVKLGFIGTEVKE</sequence>
<dbReference type="EMBL" id="KF540235">
    <property type="protein sequence ID" value="AIF26502.1"/>
    <property type="molecule type" value="Genomic_DNA"/>
</dbReference>
<dbReference type="AlphaFoldDB" id="A0A0H3UAE8"/>
<keyword evidence="1" id="KW-0472">Membrane</keyword>